<proteinExistence type="predicted"/>
<name>A0ACB9PWF5_BAUVA</name>
<sequence>MDFSPKTHFFQAVQAVISVSETCYRNLLDVQQRFLSGKQLELAVAATARQHEDLGHNLVCTSASDCSNESKRQKLVHESPCKAEKKVGKGKRRAGKREEKPNNGVVNVRARRGQATDGHNLAERVRREKINNKLRYLKELVPGCHEGKGMSVMLDEIINYICSLQHQVEFLSMELAVASSPYRNLEINTAMEVQVQESFICQLKLWGTCFLDTIQLLPLLAMTAQAMHEAQDD</sequence>
<organism evidence="1 2">
    <name type="scientific">Bauhinia variegata</name>
    <name type="common">Purple orchid tree</name>
    <name type="synonym">Phanera variegata</name>
    <dbReference type="NCBI Taxonomy" id="167791"/>
    <lineage>
        <taxon>Eukaryota</taxon>
        <taxon>Viridiplantae</taxon>
        <taxon>Streptophyta</taxon>
        <taxon>Embryophyta</taxon>
        <taxon>Tracheophyta</taxon>
        <taxon>Spermatophyta</taxon>
        <taxon>Magnoliopsida</taxon>
        <taxon>eudicotyledons</taxon>
        <taxon>Gunneridae</taxon>
        <taxon>Pentapetalae</taxon>
        <taxon>rosids</taxon>
        <taxon>fabids</taxon>
        <taxon>Fabales</taxon>
        <taxon>Fabaceae</taxon>
        <taxon>Cercidoideae</taxon>
        <taxon>Cercideae</taxon>
        <taxon>Bauhiniinae</taxon>
        <taxon>Bauhinia</taxon>
    </lineage>
</organism>
<keyword evidence="2" id="KW-1185">Reference proteome</keyword>
<comment type="caution">
    <text evidence="1">The sequence shown here is derived from an EMBL/GenBank/DDBJ whole genome shotgun (WGS) entry which is preliminary data.</text>
</comment>
<dbReference type="EMBL" id="CM039428">
    <property type="protein sequence ID" value="KAI4352219.1"/>
    <property type="molecule type" value="Genomic_DNA"/>
</dbReference>
<dbReference type="Proteomes" id="UP000828941">
    <property type="component" value="Chromosome 3"/>
</dbReference>
<reference evidence="1 2" key="1">
    <citation type="journal article" date="2022" name="DNA Res.">
        <title>Chromosomal-level genome assembly of the orchid tree Bauhinia variegata (Leguminosae; Cercidoideae) supports the allotetraploid origin hypothesis of Bauhinia.</title>
        <authorList>
            <person name="Zhong Y."/>
            <person name="Chen Y."/>
            <person name="Zheng D."/>
            <person name="Pang J."/>
            <person name="Liu Y."/>
            <person name="Luo S."/>
            <person name="Meng S."/>
            <person name="Qian L."/>
            <person name="Wei D."/>
            <person name="Dai S."/>
            <person name="Zhou R."/>
        </authorList>
    </citation>
    <scope>NUCLEOTIDE SEQUENCE [LARGE SCALE GENOMIC DNA]</scope>
    <source>
        <strain evidence="1">BV-YZ2020</strain>
    </source>
</reference>
<gene>
    <name evidence="1" type="ORF">L6164_006492</name>
</gene>
<evidence type="ECO:0000313" key="2">
    <source>
        <dbReference type="Proteomes" id="UP000828941"/>
    </source>
</evidence>
<evidence type="ECO:0000313" key="1">
    <source>
        <dbReference type="EMBL" id="KAI4352219.1"/>
    </source>
</evidence>
<accession>A0ACB9PWF5</accession>
<protein>
    <submittedName>
        <fullName evidence="1">Uncharacterized protein</fullName>
    </submittedName>
</protein>